<protein>
    <submittedName>
        <fullName evidence="2">Uncharacterized protein</fullName>
    </submittedName>
</protein>
<evidence type="ECO:0000313" key="3">
    <source>
        <dbReference type="Proteomes" id="UP001429357"/>
    </source>
</evidence>
<sequence length="100" mass="11270">MKKFIASSLVALSLLSVGSASYAATSTDVVPPTPRIKVAIVEDYYTVTQYSDGSYSSKRDKTTRELRYNTSFVRTGYNNISRTPNGSSIIWRRQNTYNVW</sequence>
<comment type="caution">
    <text evidence="2">The sequence shown here is derived from an EMBL/GenBank/DDBJ whole genome shotgun (WGS) entry which is preliminary data.</text>
</comment>
<feature type="chain" id="PRO_5046317508" evidence="1">
    <location>
        <begin position="24"/>
        <end position="100"/>
    </location>
</feature>
<reference evidence="2 3" key="2">
    <citation type="submission" date="2024-02" db="EMBL/GenBank/DDBJ databases">
        <title>The Genome Sequence of Enterococcus diestrammenae JM9A.</title>
        <authorList>
            <person name="Earl A."/>
            <person name="Manson A."/>
            <person name="Gilmore M."/>
            <person name="Sanders J."/>
            <person name="Shea T."/>
            <person name="Howe W."/>
            <person name="Livny J."/>
            <person name="Cuomo C."/>
            <person name="Neafsey D."/>
            <person name="Birren B."/>
        </authorList>
    </citation>
    <scope>NUCLEOTIDE SEQUENCE [LARGE SCALE GENOMIC DNA]</scope>
    <source>
        <strain evidence="2 3">JM9A</strain>
    </source>
</reference>
<dbReference type="EMBL" id="MAEI02000001">
    <property type="protein sequence ID" value="MEO1780730.1"/>
    <property type="molecule type" value="Genomic_DNA"/>
</dbReference>
<keyword evidence="3" id="KW-1185">Reference proteome</keyword>
<evidence type="ECO:0000313" key="2">
    <source>
        <dbReference type="EMBL" id="MEO1780730.1"/>
    </source>
</evidence>
<accession>A0ABV0EYE5</accession>
<gene>
    <name evidence="2" type="ORF">BAU18_000281</name>
</gene>
<name>A0ABV0EYE5_9ENTE</name>
<feature type="signal peptide" evidence="1">
    <location>
        <begin position="1"/>
        <end position="23"/>
    </location>
</feature>
<reference evidence="3" key="1">
    <citation type="submission" date="2016-06" db="EMBL/GenBank/DDBJ databases">
        <title>Four novel species of enterococci isolated from chicken manure.</title>
        <authorList>
            <person name="Van Tyne D."/>
        </authorList>
    </citation>
    <scope>NUCLEOTIDE SEQUENCE [LARGE SCALE GENOMIC DNA]</scope>
    <source>
        <strain evidence="3">JM9A</strain>
    </source>
</reference>
<organism evidence="2 3">
    <name type="scientific">Enterococcus diestrammenae</name>
    <dbReference type="NCBI Taxonomy" id="1155073"/>
    <lineage>
        <taxon>Bacteria</taxon>
        <taxon>Bacillati</taxon>
        <taxon>Bacillota</taxon>
        <taxon>Bacilli</taxon>
        <taxon>Lactobacillales</taxon>
        <taxon>Enterococcaceae</taxon>
        <taxon>Enterococcus</taxon>
    </lineage>
</organism>
<keyword evidence="1" id="KW-0732">Signal</keyword>
<evidence type="ECO:0000256" key="1">
    <source>
        <dbReference type="SAM" id="SignalP"/>
    </source>
</evidence>
<dbReference type="Proteomes" id="UP001429357">
    <property type="component" value="Unassembled WGS sequence"/>
</dbReference>
<dbReference type="RefSeq" id="WP_161869003.1">
    <property type="nucleotide sequence ID" value="NZ_JAQFAM010000004.1"/>
</dbReference>
<proteinExistence type="predicted"/>